<evidence type="ECO:0000313" key="2">
    <source>
        <dbReference type="EMBL" id="EFY92060.1"/>
    </source>
</evidence>
<dbReference type="AlphaFoldDB" id="E9DWL0"/>
<dbReference type="KEGG" id="maw:19246319"/>
<sequence length="228" mass="25599">MASQPQSWKECRPANNLPFDDDLDAVAGHQTAERRPKMDAYCRYLVPEPEKSLEDIRSKGEEVGFQRFFNQGHKEVIHERVEFLVDKYVWLVFLKQLAEDKRPAFPWAKIQLGDIPDTGLSVKYEQRLAARSSNPPPTAEGPAAETPAPSEAAKKEVTAILGQNATVQATKTALSNWVMVSNSKLTLADRINLAATVWRAAAKNLQEDAITFWIVEVRALLQNLARQM</sequence>
<dbReference type="InParanoid" id="E9DWL0"/>
<accession>E9DWL0</accession>
<feature type="region of interest" description="Disordered" evidence="1">
    <location>
        <begin position="127"/>
        <end position="152"/>
    </location>
</feature>
<dbReference type="Proteomes" id="UP000002499">
    <property type="component" value="Unassembled WGS sequence"/>
</dbReference>
<feature type="compositionally biased region" description="Low complexity" evidence="1">
    <location>
        <begin position="140"/>
        <end position="151"/>
    </location>
</feature>
<organism evidence="3">
    <name type="scientific">Metarhizium acridum (strain CQMa 102)</name>
    <dbReference type="NCBI Taxonomy" id="655827"/>
    <lineage>
        <taxon>Eukaryota</taxon>
        <taxon>Fungi</taxon>
        <taxon>Dikarya</taxon>
        <taxon>Ascomycota</taxon>
        <taxon>Pezizomycotina</taxon>
        <taxon>Sordariomycetes</taxon>
        <taxon>Hypocreomycetidae</taxon>
        <taxon>Hypocreales</taxon>
        <taxon>Clavicipitaceae</taxon>
        <taxon>Metarhizium</taxon>
    </lineage>
</organism>
<name>E9DWL0_METAQ</name>
<reference evidence="2 3" key="1">
    <citation type="journal article" date="2011" name="PLoS Genet.">
        <title>Genome sequencing and comparative transcriptomics of the model entomopathogenic fungi Metarhizium anisopliae and M. acridum.</title>
        <authorList>
            <person name="Gao Q."/>
            <person name="Jin K."/>
            <person name="Ying S.H."/>
            <person name="Zhang Y."/>
            <person name="Xiao G."/>
            <person name="Shang Y."/>
            <person name="Duan Z."/>
            <person name="Hu X."/>
            <person name="Xie X.Q."/>
            <person name="Zhou G."/>
            <person name="Peng G."/>
            <person name="Luo Z."/>
            <person name="Huang W."/>
            <person name="Wang B."/>
            <person name="Fang W."/>
            <person name="Wang S."/>
            <person name="Zhong Y."/>
            <person name="Ma L.J."/>
            <person name="St Leger R.J."/>
            <person name="Zhao G.P."/>
            <person name="Pei Y."/>
            <person name="Feng M.G."/>
            <person name="Xia Y."/>
            <person name="Wang C."/>
        </authorList>
    </citation>
    <scope>NUCLEOTIDE SEQUENCE [LARGE SCALE GENOMIC DNA]</scope>
    <source>
        <strain evidence="2 3">CQMa 102</strain>
    </source>
</reference>
<dbReference type="OrthoDB" id="10567924at2759"/>
<gene>
    <name evidence="2" type="ORF">MAC_02008</name>
</gene>
<evidence type="ECO:0000313" key="3">
    <source>
        <dbReference type="Proteomes" id="UP000002499"/>
    </source>
</evidence>
<dbReference type="GeneID" id="19246319"/>
<keyword evidence="3" id="KW-1185">Reference proteome</keyword>
<dbReference type="EMBL" id="GL698478">
    <property type="protein sequence ID" value="EFY92060.1"/>
    <property type="molecule type" value="Genomic_DNA"/>
</dbReference>
<proteinExistence type="predicted"/>
<dbReference type="HOGENOM" id="CLU_1215029_0_0_1"/>
<evidence type="ECO:0000256" key="1">
    <source>
        <dbReference type="SAM" id="MobiDB-lite"/>
    </source>
</evidence>
<protein>
    <submittedName>
        <fullName evidence="2">Uncharacterized protein</fullName>
    </submittedName>
</protein>